<keyword evidence="2" id="KW-0472">Membrane</keyword>
<dbReference type="AlphaFoldDB" id="A0A2D2DR76"/>
<evidence type="ECO:0000259" key="4">
    <source>
        <dbReference type="Pfam" id="PF26002"/>
    </source>
</evidence>
<dbReference type="Pfam" id="PF25917">
    <property type="entry name" value="BSH_RND"/>
    <property type="match status" value="1"/>
</dbReference>
<dbReference type="Gene3D" id="2.40.50.100">
    <property type="match status" value="2"/>
</dbReference>
<feature type="domain" description="AprE-like beta-barrel" evidence="4">
    <location>
        <begin position="322"/>
        <end position="414"/>
    </location>
</feature>
<dbReference type="Pfam" id="PF26002">
    <property type="entry name" value="Beta-barrel_AprE"/>
    <property type="match status" value="1"/>
</dbReference>
<protein>
    <submittedName>
        <fullName evidence="5">Uncharacterized protein</fullName>
    </submittedName>
</protein>
<evidence type="ECO:0000313" key="6">
    <source>
        <dbReference type="Proteomes" id="UP000229897"/>
    </source>
</evidence>
<dbReference type="Gene3D" id="2.40.30.170">
    <property type="match status" value="1"/>
</dbReference>
<feature type="domain" description="Multidrug resistance protein MdtA-like barrel-sandwich hybrid" evidence="3">
    <location>
        <begin position="87"/>
        <end position="309"/>
    </location>
</feature>
<sequence>MTKMNLEQTSTRSTSSLLEDMFRKDALSASQQRLGMPVQPLGVSAKVLTAFLVVVMVSIVAFLITAKYARKETVSGQITPTAGSFRIVSQLAGIAERVLVHEGQHVKAGQELIAISANPVLESGDTLVASLKSIKAIQRRAQEANATARAQQLAMQTEELRARRDGLQIDLARRDASRKILEQRRLLQAKNVSANQTLLDAGMVSPAAGRQHDDAYLAVQHEIAQAEREVESQRSQLAQVNAQIARMHAEAELARSEATTINAQLDEREVSFEAQHTGRLVSPIDGVVTALQARSGTSVNPGHTLAVIVPHTTQASGNQLEVELWAPSKSVGFVHPGAKVRIMYDAFPYQTFGMGQGVVREVSGTPLLPGENAGPSSGQEQLFRIRVSLAKPTIGAYGRDWRLVPGMRLSADLVLEEQTLFEWILEPLRAMNKRAL</sequence>
<evidence type="ECO:0000256" key="1">
    <source>
        <dbReference type="SAM" id="Coils"/>
    </source>
</evidence>
<feature type="transmembrane region" description="Helical" evidence="2">
    <location>
        <begin position="43"/>
        <end position="64"/>
    </location>
</feature>
<gene>
    <name evidence="5" type="ORF">CR152_25505</name>
</gene>
<evidence type="ECO:0000256" key="2">
    <source>
        <dbReference type="SAM" id="Phobius"/>
    </source>
</evidence>
<keyword evidence="1" id="KW-0175">Coiled coil</keyword>
<dbReference type="SUPFAM" id="SSF111369">
    <property type="entry name" value="HlyD-like secretion proteins"/>
    <property type="match status" value="1"/>
</dbReference>
<name>A0A2D2DR76_9BURK</name>
<feature type="coiled-coil region" evidence="1">
    <location>
        <begin position="216"/>
        <end position="257"/>
    </location>
</feature>
<dbReference type="InterPro" id="IPR058625">
    <property type="entry name" value="MdtA-like_BSH"/>
</dbReference>
<keyword evidence="2" id="KW-1133">Transmembrane helix</keyword>
<dbReference type="PANTHER" id="PTHR30386:SF28">
    <property type="entry name" value="EXPORTED PROTEIN"/>
    <property type="match status" value="1"/>
</dbReference>
<dbReference type="EMBL" id="CP024608">
    <property type="protein sequence ID" value="ATQ77485.1"/>
    <property type="molecule type" value="Genomic_DNA"/>
</dbReference>
<evidence type="ECO:0000259" key="3">
    <source>
        <dbReference type="Pfam" id="PF25917"/>
    </source>
</evidence>
<accession>A0A2D2DR76</accession>
<dbReference type="PRINTS" id="PR01490">
    <property type="entry name" value="RTXTOXIND"/>
</dbReference>
<keyword evidence="2" id="KW-0812">Transmembrane</keyword>
<dbReference type="PANTHER" id="PTHR30386">
    <property type="entry name" value="MEMBRANE FUSION SUBUNIT OF EMRAB-TOLC MULTIDRUG EFFLUX PUMP"/>
    <property type="match status" value="1"/>
</dbReference>
<organism evidence="5 6">
    <name type="scientific">Massilia violaceinigra</name>
    <dbReference type="NCBI Taxonomy" id="2045208"/>
    <lineage>
        <taxon>Bacteria</taxon>
        <taxon>Pseudomonadati</taxon>
        <taxon>Pseudomonadota</taxon>
        <taxon>Betaproteobacteria</taxon>
        <taxon>Burkholderiales</taxon>
        <taxon>Oxalobacteraceae</taxon>
        <taxon>Telluria group</taxon>
        <taxon>Massilia</taxon>
    </lineage>
</organism>
<keyword evidence="6" id="KW-1185">Reference proteome</keyword>
<dbReference type="InterPro" id="IPR050739">
    <property type="entry name" value="MFP"/>
</dbReference>
<proteinExistence type="predicted"/>
<evidence type="ECO:0000313" key="5">
    <source>
        <dbReference type="EMBL" id="ATQ77485.1"/>
    </source>
</evidence>
<dbReference type="KEGG" id="mass:CR152_25505"/>
<reference evidence="5" key="1">
    <citation type="submission" date="2017-10" db="EMBL/GenBank/DDBJ databases">
        <title>Massilia psychrophilum sp. nov., a novel purple-pigmented bacterium isolated from Tianshan glacier, Xinjiang Municipality, China.</title>
        <authorList>
            <person name="Wang H."/>
        </authorList>
    </citation>
    <scope>NUCLEOTIDE SEQUENCE [LARGE SCALE GENOMIC DNA]</scope>
    <source>
        <strain evidence="5">B2</strain>
    </source>
</reference>
<dbReference type="Proteomes" id="UP000229897">
    <property type="component" value="Chromosome"/>
</dbReference>
<dbReference type="InterPro" id="IPR058982">
    <property type="entry name" value="Beta-barrel_AprE"/>
</dbReference>